<evidence type="ECO:0000259" key="5">
    <source>
        <dbReference type="PROSITE" id="PS51635"/>
    </source>
</evidence>
<dbReference type="InterPro" id="IPR002641">
    <property type="entry name" value="PNPLA_dom"/>
</dbReference>
<reference evidence="6 7" key="1">
    <citation type="submission" date="2016-10" db="EMBL/GenBank/DDBJ databases">
        <authorList>
            <person name="de Groot N.N."/>
        </authorList>
    </citation>
    <scope>NUCLEOTIDE SEQUENCE [LARGE SCALE GENOMIC DNA]</scope>
    <source>
        <strain evidence="6 7">DSM 21668</strain>
    </source>
</reference>
<gene>
    <name evidence="6" type="ORF">SAMN04488090_4241</name>
</gene>
<dbReference type="PROSITE" id="PS51635">
    <property type="entry name" value="PNPLA"/>
    <property type="match status" value="1"/>
</dbReference>
<feature type="active site" description="Nucleophile" evidence="4">
    <location>
        <position position="63"/>
    </location>
</feature>
<evidence type="ECO:0000313" key="7">
    <source>
        <dbReference type="Proteomes" id="UP000198901"/>
    </source>
</evidence>
<dbReference type="CDD" id="cd07205">
    <property type="entry name" value="Pat_PNPLA6_PNPLA7_NTE1_like"/>
    <property type="match status" value="1"/>
</dbReference>
<dbReference type="OrthoDB" id="9770965at2"/>
<sequence>MRSLLVLLVFLLISGVVSGQDFPRRPKIGLVLSGGGAKGIAHIEVLRTLDSLGIVPDYIAGTSMGAIVGGLYAAGYRGDTLRKIVEKIDWTELLTNKVPFREINIEEKDEFGRYIAEIQLDGFKPRLPLGLVDGQKLDELLAGLTLPVWNVSRFDSLAIPFTCVAFDIYRGEAVMFHSGSLMRAMRSSMAIPSFFTPVAMDSLLLVDGGVYSNFPVSYCREMGAEFIIGSDVGGGWYGKDKLNSLPKLLAQAAMLSSNRDQRRQRRLTNIYIDHVHYLKYESADFGYAREILAAGRRATNAVLPQLQALAQALRQFPAVPRKSLPNGVSRYRLQTIRTEGMSNRTLGTAMGKFGIHEGDTVTIRQLNEAMHRLFGTRLFSKVNYSIEGTTAGDAQATELTLSAREAYQGAAKMALHYDSEAGTGIIANLTYRNLLGRGSRLLASVDIAERPRFRVHYYRFLDTKARWWIAAGGYGERDIRNSFYQGRALPDVISYYGMGFARLSYSFDTRSYAGFGIRKEYSWYKPRISPADLPPNTPLAFDKYELNNTSVFAQYQFNSLNKVYYPNQGAQLSAEARLTVDNNLLIRLYQPDSAHKWQVEERINPYLRWQVSGQKFWPLSEKVSWIGRFSSGMTFSLLRKASNLDMADGSGVGDYFNIGGQADRPRGLSVPFFGLRENELSTPQVLVLATGIQWSPRKNLHILPMVNVLAGGYDAGQFLRHLGSWDKISESGQERAFNAFGYGVTAAFTSLLGPISLTVSRTEQVDKLRLFFNVGFQF</sequence>
<evidence type="ECO:0000256" key="1">
    <source>
        <dbReference type="ARBA" id="ARBA00022801"/>
    </source>
</evidence>
<protein>
    <submittedName>
        <fullName evidence="6">NTE family protein</fullName>
    </submittedName>
</protein>
<dbReference type="AlphaFoldDB" id="A0A1G9W540"/>
<dbReference type="PANTHER" id="PTHR14226">
    <property type="entry name" value="NEUROPATHY TARGET ESTERASE/SWISS CHEESE D.MELANOGASTER"/>
    <property type="match status" value="1"/>
</dbReference>
<dbReference type="InterPro" id="IPR050301">
    <property type="entry name" value="NTE"/>
</dbReference>
<dbReference type="SUPFAM" id="SSF52151">
    <property type="entry name" value="FabD/lysophospholipase-like"/>
    <property type="match status" value="1"/>
</dbReference>
<feature type="short sequence motif" description="GXGXXG" evidence="4">
    <location>
        <begin position="34"/>
        <end position="39"/>
    </location>
</feature>
<keyword evidence="3 4" id="KW-0443">Lipid metabolism</keyword>
<feature type="active site" description="Proton acceptor" evidence="4">
    <location>
        <position position="207"/>
    </location>
</feature>
<proteinExistence type="predicted"/>
<dbReference type="Gene3D" id="3.40.1090.10">
    <property type="entry name" value="Cytosolic phospholipase A2 catalytic domain"/>
    <property type="match status" value="2"/>
</dbReference>
<dbReference type="EMBL" id="FNGS01000009">
    <property type="protein sequence ID" value="SDM79195.1"/>
    <property type="molecule type" value="Genomic_DNA"/>
</dbReference>
<evidence type="ECO:0000256" key="4">
    <source>
        <dbReference type="PROSITE-ProRule" id="PRU01161"/>
    </source>
</evidence>
<feature type="short sequence motif" description="GXSXG" evidence="4">
    <location>
        <begin position="61"/>
        <end position="65"/>
    </location>
</feature>
<name>A0A1G9W540_9BACT</name>
<dbReference type="PANTHER" id="PTHR14226:SF76">
    <property type="entry name" value="NTE FAMILY PROTEIN RSSA"/>
    <property type="match status" value="1"/>
</dbReference>
<dbReference type="Proteomes" id="UP000198901">
    <property type="component" value="Unassembled WGS sequence"/>
</dbReference>
<evidence type="ECO:0000313" key="6">
    <source>
        <dbReference type="EMBL" id="SDM79195.1"/>
    </source>
</evidence>
<dbReference type="Gene3D" id="2.40.160.50">
    <property type="entry name" value="membrane protein fhac: a member of the omp85/tpsb transporter family"/>
    <property type="match status" value="1"/>
</dbReference>
<dbReference type="GO" id="GO:0016787">
    <property type="term" value="F:hydrolase activity"/>
    <property type="evidence" value="ECO:0007669"/>
    <property type="project" value="UniProtKB-UniRule"/>
</dbReference>
<dbReference type="Pfam" id="PF01734">
    <property type="entry name" value="Patatin"/>
    <property type="match status" value="1"/>
</dbReference>
<dbReference type="STRING" id="563176.SAMN04488090_4241"/>
<keyword evidence="2 4" id="KW-0442">Lipid degradation</keyword>
<dbReference type="GO" id="GO:0016042">
    <property type="term" value="P:lipid catabolic process"/>
    <property type="evidence" value="ECO:0007669"/>
    <property type="project" value="UniProtKB-UniRule"/>
</dbReference>
<evidence type="ECO:0000256" key="2">
    <source>
        <dbReference type="ARBA" id="ARBA00022963"/>
    </source>
</evidence>
<dbReference type="RefSeq" id="WP_093207661.1">
    <property type="nucleotide sequence ID" value="NZ_FNGS01000009.1"/>
</dbReference>
<dbReference type="Gene3D" id="3.10.20.310">
    <property type="entry name" value="membrane protein fhac"/>
    <property type="match status" value="1"/>
</dbReference>
<organism evidence="6 7">
    <name type="scientific">Siphonobacter aquaeclarae</name>
    <dbReference type="NCBI Taxonomy" id="563176"/>
    <lineage>
        <taxon>Bacteria</taxon>
        <taxon>Pseudomonadati</taxon>
        <taxon>Bacteroidota</taxon>
        <taxon>Cytophagia</taxon>
        <taxon>Cytophagales</taxon>
        <taxon>Cytophagaceae</taxon>
        <taxon>Siphonobacter</taxon>
    </lineage>
</organism>
<keyword evidence="7" id="KW-1185">Reference proteome</keyword>
<feature type="domain" description="PNPLA" evidence="5">
    <location>
        <begin position="30"/>
        <end position="220"/>
    </location>
</feature>
<keyword evidence="1 4" id="KW-0378">Hydrolase</keyword>
<dbReference type="InterPro" id="IPR016035">
    <property type="entry name" value="Acyl_Trfase/lysoPLipase"/>
</dbReference>
<feature type="short sequence motif" description="DGA/G" evidence="4">
    <location>
        <begin position="207"/>
        <end position="209"/>
    </location>
</feature>
<accession>A0A1G9W540</accession>
<evidence type="ECO:0000256" key="3">
    <source>
        <dbReference type="ARBA" id="ARBA00023098"/>
    </source>
</evidence>